<dbReference type="NCBIfam" id="TIGR02687">
    <property type="entry name" value="BREX-1 system phosphatase PglZ type A"/>
    <property type="match status" value="1"/>
</dbReference>
<gene>
    <name evidence="1" type="ORF">CB4_03971</name>
</gene>
<evidence type="ECO:0000313" key="2">
    <source>
        <dbReference type="Proteomes" id="UP000217696"/>
    </source>
</evidence>
<proteinExistence type="predicted"/>
<dbReference type="OrthoDB" id="9769734at2"/>
<accession>A0A0U5BDP0</accession>
<sequence>MEIIMELQKRFEALPKSGQGRQIVFWYDTVPNRELEPIQEAMTEFGVQVWELHENNAFATKYQLEVNDPDTPYLIYARFPRPDDIDNSLLDIVLYSETFEADDIAMLMHRYHVEQLSVRDLFAQYRAFFNDKRRAQKLENLLQGNPNQEQVILGMLAVLSGSPSATMPTIIKHILLRGLDEEKNPVYQDISKFFSTDILWQHVRAYFGIEQEEISLQTLFQTFVYAHFSSEIDFDLPVQFPYRYPSRLQNTCRILLEDWLKGTEKETVVLEEYLADVEAKWSIREWLLEESYEAYSRCDTFRVIEQLLVEKLLDECTQETAHTGKWQDILFVRRTKHWYEKGFDKLYAVLEAALSILEQKHSFQQVFAPKNGEEWMKQYTESVYKIDLHYRKMIYAYERINYMERFAQLIEQMTDWYEHRYLSKVAQWTDDFLEQQGKEKWPIPGMLQQQSFYQQLIHPFIEKTTERVFVIISDALRYEAGVELAERLQKRMNAEVELRSMQASLPSYTQLGMASLLPGRTFGYQGKTVLRDGMSTRGLDKREAVLQKREATAGAMNVTEFMASNQAEWIRGRRLIYLYHDRIDSVGDKQKSENYAYGAVEDTLRDLEGVVQKLVGTYSAVRIFITTDHGFLYQTRKVDAPNKMMAVSGDIIDGNRRFALGYGLSVPIGAKKVSLTYLGLEEEAAIALGTNRFQIQGGGLKFVHGGAMPQETVVPVIMYHQIRGLAKKKQEERVDVRVMNRERILTNYRFKVSFFQEQKISEERMLRHLRVAFYKDEVRISNETTLVFDLTGDTADRQLDVFFSLREHSVSVGEKCVLRMEDVTDSKTKLYREELFDVRIYDMLM</sequence>
<name>A0A0U5BDP0_9BACL</name>
<dbReference type="KEGG" id="asoc:CB4_03971"/>
<dbReference type="AlphaFoldDB" id="A0A0U5BDP0"/>
<organism evidence="1 2">
    <name type="scientific">Aneurinibacillus soli</name>
    <dbReference type="NCBI Taxonomy" id="1500254"/>
    <lineage>
        <taxon>Bacteria</taxon>
        <taxon>Bacillati</taxon>
        <taxon>Bacillota</taxon>
        <taxon>Bacilli</taxon>
        <taxon>Bacillales</taxon>
        <taxon>Paenibacillaceae</taxon>
        <taxon>Aneurinibacillus group</taxon>
        <taxon>Aneurinibacillus</taxon>
    </lineage>
</organism>
<dbReference type="InterPro" id="IPR017850">
    <property type="entry name" value="Alkaline_phosphatase_core_sf"/>
</dbReference>
<dbReference type="Proteomes" id="UP000217696">
    <property type="component" value="Chromosome"/>
</dbReference>
<dbReference type="InterPro" id="IPR014060">
    <property type="entry name" value="PglZ"/>
</dbReference>
<dbReference type="Gene3D" id="3.40.720.10">
    <property type="entry name" value="Alkaline Phosphatase, subunit A"/>
    <property type="match status" value="1"/>
</dbReference>
<protein>
    <submittedName>
        <fullName evidence="1">PglZ domain protein</fullName>
    </submittedName>
</protein>
<dbReference type="RefSeq" id="WP_096467387.1">
    <property type="nucleotide sequence ID" value="NZ_AP017312.1"/>
</dbReference>
<reference evidence="1 2" key="1">
    <citation type="submission" date="2015-12" db="EMBL/GenBank/DDBJ databases">
        <title>Genome sequence of Aneurinibacillus soli.</title>
        <authorList>
            <person name="Lee J.S."/>
            <person name="Lee K.C."/>
            <person name="Kim K.K."/>
            <person name="Lee B.W."/>
        </authorList>
    </citation>
    <scope>NUCLEOTIDE SEQUENCE [LARGE SCALE GENOMIC DNA]</scope>
    <source>
        <strain evidence="1 2">CB4</strain>
    </source>
</reference>
<keyword evidence="2" id="KW-1185">Reference proteome</keyword>
<dbReference type="EMBL" id="AP017312">
    <property type="protein sequence ID" value="BAU29734.1"/>
    <property type="molecule type" value="Genomic_DNA"/>
</dbReference>
<evidence type="ECO:0000313" key="1">
    <source>
        <dbReference type="EMBL" id="BAU29734.1"/>
    </source>
</evidence>
<dbReference type="Pfam" id="PF08665">
    <property type="entry name" value="PglZ"/>
    <property type="match status" value="1"/>
</dbReference>